<evidence type="ECO:0000313" key="3">
    <source>
        <dbReference type="Proteomes" id="UP000078576"/>
    </source>
</evidence>
<dbReference type="Proteomes" id="UP000078576">
    <property type="component" value="Unassembled WGS sequence"/>
</dbReference>
<evidence type="ECO:0000313" key="2">
    <source>
        <dbReference type="EMBL" id="KUI63195.1"/>
    </source>
</evidence>
<dbReference type="AlphaFoldDB" id="A0A194VGQ3"/>
<protein>
    <submittedName>
        <fullName evidence="2">Uncharacterized protein</fullName>
    </submittedName>
</protein>
<organism evidence="2 3">
    <name type="scientific">Cytospora mali</name>
    <name type="common">Apple Valsa canker fungus</name>
    <name type="synonym">Valsa mali</name>
    <dbReference type="NCBI Taxonomy" id="578113"/>
    <lineage>
        <taxon>Eukaryota</taxon>
        <taxon>Fungi</taxon>
        <taxon>Dikarya</taxon>
        <taxon>Ascomycota</taxon>
        <taxon>Pezizomycotina</taxon>
        <taxon>Sordariomycetes</taxon>
        <taxon>Sordariomycetidae</taxon>
        <taxon>Diaporthales</taxon>
        <taxon>Cytosporaceae</taxon>
        <taxon>Cytospora</taxon>
    </lineage>
</organism>
<evidence type="ECO:0000256" key="1">
    <source>
        <dbReference type="SAM" id="MobiDB-lite"/>
    </source>
</evidence>
<accession>A0A194VGQ3</accession>
<feature type="region of interest" description="Disordered" evidence="1">
    <location>
        <begin position="1"/>
        <end position="24"/>
    </location>
</feature>
<gene>
    <name evidence="2" type="ORF">VP1G_10320</name>
</gene>
<dbReference type="EMBL" id="KN714870">
    <property type="protein sequence ID" value="KUI63195.1"/>
    <property type="molecule type" value="Genomic_DNA"/>
</dbReference>
<reference evidence="3" key="1">
    <citation type="submission" date="2014-12" db="EMBL/GenBank/DDBJ databases">
        <title>Genome Sequence of Valsa Canker Pathogens Uncovers a Specific Adaption of Colonization on Woody Bark.</title>
        <authorList>
            <person name="Yin Z."/>
            <person name="Liu H."/>
            <person name="Gao X."/>
            <person name="Li Z."/>
            <person name="Song N."/>
            <person name="Ke X."/>
            <person name="Dai Q."/>
            <person name="Wu Y."/>
            <person name="Sun Y."/>
            <person name="Xu J.-R."/>
            <person name="Kang Z.K."/>
            <person name="Wang L."/>
            <person name="Huang L."/>
        </authorList>
    </citation>
    <scope>NUCLEOTIDE SEQUENCE [LARGE SCALE GENOMIC DNA]</scope>
    <source>
        <strain evidence="3">SXYL134</strain>
    </source>
</reference>
<feature type="region of interest" description="Disordered" evidence="1">
    <location>
        <begin position="74"/>
        <end position="142"/>
    </location>
</feature>
<name>A0A194VGQ3_CYTMA</name>
<dbReference type="OrthoDB" id="5239281at2759"/>
<dbReference type="STRING" id="694573.A0A194VGQ3"/>
<feature type="compositionally biased region" description="Polar residues" evidence="1">
    <location>
        <begin position="77"/>
        <end position="100"/>
    </location>
</feature>
<proteinExistence type="predicted"/>
<sequence length="142" mass="15215">MASEKDDFGNGTTAAPESPKAKPTEKQINLLAIIMQNIEEQPKINWEAVASQASLKNDRVAKESYRQMCKKFGWNKTGGQPTNPGVTCGTPSKVTKNTGRVGSAKKARGKKAAAAAEQEDDDSKVKDEDPFMSGALQDDGSI</sequence>
<keyword evidence="3" id="KW-1185">Reference proteome</keyword>